<feature type="binding site" evidence="29">
    <location>
        <position position="1101"/>
    </location>
    <ligand>
        <name>Mg(2+)</name>
        <dbReference type="ChEBI" id="CHEBI:18420"/>
    </ligand>
</feature>
<dbReference type="InterPro" id="IPR001824">
    <property type="entry name" value="Tyr_kinase_rcpt_3_CS"/>
</dbReference>
<dbReference type="GO" id="GO:0043235">
    <property type="term" value="C:receptor complex"/>
    <property type="evidence" value="ECO:0007669"/>
    <property type="project" value="TreeGrafter"/>
</dbReference>
<dbReference type="Pfam" id="PF13927">
    <property type="entry name" value="Ig_3"/>
    <property type="match status" value="1"/>
</dbReference>
<dbReference type="Pfam" id="PF21339">
    <property type="entry name" value="VEGFR-1-like_Ig-like"/>
    <property type="match status" value="1"/>
</dbReference>
<dbReference type="SUPFAM" id="SSF48726">
    <property type="entry name" value="Immunoglobulin"/>
    <property type="match status" value="7"/>
</dbReference>
<dbReference type="FunFam" id="2.60.40.10:FF:001014">
    <property type="entry name" value="vascular endothelial growth factor receptor 1"/>
    <property type="match status" value="1"/>
</dbReference>
<dbReference type="InterPro" id="IPR036179">
    <property type="entry name" value="Ig-like_dom_sf"/>
</dbReference>
<dbReference type="GO" id="GO:0005768">
    <property type="term" value="C:endosome"/>
    <property type="evidence" value="ECO:0007669"/>
    <property type="project" value="UniProtKB-SubCell"/>
</dbReference>
<feature type="binding site" evidence="28 30">
    <location>
        <position position="934"/>
    </location>
    <ligand>
        <name>ATP</name>
        <dbReference type="ChEBI" id="CHEBI:30616"/>
    </ligand>
</feature>
<dbReference type="SMART" id="SM00219">
    <property type="entry name" value="TyrKc"/>
    <property type="match status" value="1"/>
</dbReference>
<feature type="domain" description="Ig-like" evidence="34">
    <location>
        <begin position="505"/>
        <end position="626"/>
    </location>
</feature>
<feature type="domain" description="Ig-like" evidence="34">
    <location>
        <begin position="633"/>
        <end position="725"/>
    </location>
</feature>
<feature type="compositionally biased region" description="Low complexity" evidence="32">
    <location>
        <begin position="57"/>
        <end position="71"/>
    </location>
</feature>
<dbReference type="Pfam" id="PF00047">
    <property type="entry name" value="ig"/>
    <property type="match status" value="1"/>
</dbReference>
<evidence type="ECO:0000256" key="1">
    <source>
        <dbReference type="ARBA" id="ARBA00004177"/>
    </source>
</evidence>
<feature type="domain" description="Ig-like" evidence="34">
    <location>
        <begin position="111"/>
        <end position="202"/>
    </location>
</feature>
<dbReference type="FunFam" id="3.30.200.20:FF:000041">
    <property type="entry name" value="Vascular endothelial growth factor receptor 2"/>
    <property type="match status" value="1"/>
</dbReference>
<keyword evidence="6" id="KW-0145">Chemotaxis</keyword>
<keyword evidence="20" id="KW-0829">Tyrosine-protein kinase</keyword>
<evidence type="ECO:0000256" key="25">
    <source>
        <dbReference type="ARBA" id="ARBA00051243"/>
    </source>
</evidence>
<evidence type="ECO:0000256" key="18">
    <source>
        <dbReference type="ARBA" id="ARBA00022989"/>
    </source>
</evidence>
<keyword evidence="18" id="KW-1133">Transmembrane helix</keyword>
<evidence type="ECO:0000256" key="26">
    <source>
        <dbReference type="ARBA" id="ARBA00070972"/>
    </source>
</evidence>
<feature type="domain" description="Ig-like" evidence="34">
    <location>
        <begin position="426"/>
        <end position="498"/>
    </location>
</feature>
<dbReference type="InterPro" id="IPR001245">
    <property type="entry name" value="Ser-Thr/Tyr_kinase_cat_dom"/>
</dbReference>
<comment type="similarity">
    <text evidence="31">Belongs to the protein kinase superfamily. Tyr protein kinase family. CSF-1/PDGF receptor subfamily.</text>
</comment>
<keyword evidence="12" id="KW-0677">Repeat</keyword>
<evidence type="ECO:0000256" key="15">
    <source>
        <dbReference type="ARBA" id="ARBA00022777"/>
    </source>
</evidence>
<feature type="compositionally biased region" description="Low complexity" evidence="32">
    <location>
        <begin position="1033"/>
        <end position="1042"/>
    </location>
</feature>
<reference evidence="35" key="2">
    <citation type="submission" date="2025-09" db="UniProtKB">
        <authorList>
            <consortium name="Ensembl"/>
        </authorList>
    </citation>
    <scope>IDENTIFICATION</scope>
</reference>
<feature type="binding site" evidence="28">
    <location>
        <begin position="907"/>
        <end position="914"/>
    </location>
    <ligand>
        <name>ATP</name>
        <dbReference type="ChEBI" id="CHEBI:30616"/>
    </ligand>
</feature>
<keyword evidence="14" id="KW-0967">Endosome</keyword>
<protein>
    <recommendedName>
        <fullName evidence="26">Vascular endothelial growth factor receptor 1</fullName>
        <ecNumber evidence="3">2.7.10.1</ecNumber>
    </recommendedName>
</protein>
<dbReference type="Pfam" id="PF07714">
    <property type="entry name" value="PK_Tyr_Ser-Thr"/>
    <property type="match status" value="1"/>
</dbReference>
<keyword evidence="29" id="KW-0479">Metal-binding</keyword>
<evidence type="ECO:0000256" key="24">
    <source>
        <dbReference type="ARBA" id="ARBA00023319"/>
    </source>
</evidence>
<reference evidence="35" key="1">
    <citation type="submission" date="2025-08" db="UniProtKB">
        <authorList>
            <consortium name="Ensembl"/>
        </authorList>
    </citation>
    <scope>IDENTIFICATION</scope>
</reference>
<dbReference type="Pfam" id="PF22854">
    <property type="entry name" value="VEGFR1-3_N_Ig-like"/>
    <property type="match status" value="1"/>
</dbReference>
<dbReference type="InterPro" id="IPR041348">
    <property type="entry name" value="VEGFR-2_TMD"/>
</dbReference>
<dbReference type="GO" id="GO:0005524">
    <property type="term" value="F:ATP binding"/>
    <property type="evidence" value="ECO:0007669"/>
    <property type="project" value="UniProtKB-UniRule"/>
</dbReference>
<comment type="subcellular location">
    <subcellularLocation>
        <location evidence="2">Cell membrane</location>
        <topology evidence="2">Single-pass type I membrane protein</topology>
    </subcellularLocation>
    <subcellularLocation>
        <location evidence="1">Endosome</location>
    </subcellularLocation>
    <subcellularLocation>
        <location evidence="31">Membrane</location>
        <topology evidence="31">Single-pass type I membrane protein</topology>
    </subcellularLocation>
</comment>
<dbReference type="Ensembl" id="ENSFTIT00000011448.1">
    <property type="protein sequence ID" value="ENSFTIP00000010970.1"/>
    <property type="gene ID" value="ENSFTIG00000007356.1"/>
</dbReference>
<keyword evidence="10 31" id="KW-0812">Transmembrane</keyword>
<keyword evidence="36" id="KW-1185">Reference proteome</keyword>
<evidence type="ECO:0000256" key="16">
    <source>
        <dbReference type="ARBA" id="ARBA00022782"/>
    </source>
</evidence>
<dbReference type="FunFam" id="2.60.40.10:FF:000606">
    <property type="entry name" value="Vascular endothelial growth factor receptor 1"/>
    <property type="match status" value="1"/>
</dbReference>
<dbReference type="InterPro" id="IPR003598">
    <property type="entry name" value="Ig_sub2"/>
</dbReference>
<feature type="region of interest" description="Disordered" evidence="32">
    <location>
        <begin position="43"/>
        <end position="81"/>
    </location>
</feature>
<dbReference type="PROSITE" id="PS00109">
    <property type="entry name" value="PROTEIN_KINASE_TYR"/>
    <property type="match status" value="1"/>
</dbReference>
<dbReference type="InterPro" id="IPR050122">
    <property type="entry name" value="RTK"/>
</dbReference>
<keyword evidence="17 28" id="KW-0067">ATP-binding</keyword>
<sequence length="1408" mass="156840">MPAGGEAGRAARSGHSLSAGRGGRGGLGAAGCGSRAALRRYLRHRGRSPGPRRARRSPAGASASASLPSAGEEPCAPAGRTMPRQLLSGTVLLGAALLLAGSSSGSKLKVPELSTNGTQHVVQAGQTLNLTCRGEMVHSWSLPETLSKDSKRLKVIKYACGRNGKQSCSSLTLSRTQASDTGNYSCKYPTSPAKKKKESTVYVFINDTVNPFVEMHSDIPKIIHMTVGREMIIPCRVTAPNVAVTLKKIPLETLIPDGKTIIWDSMKGFRIPKATYRFIGLLSCETTIGGHTYSTKYLTHRETNTIFDVQLSTPRLVKLLKGDSLAINCTVTAAWNTRVQMTWTYPGEARRRGSITQRIDQKNTEANIFYSILVVDKVRDIDKGQYTCHVKSGPSIKAVNTTVIVYDKMFINLKRRRKTALEAVAGRKSYRLSMKVKAFPSPEVIWLKDGLPAAEKCARYMVKDYSLIIKDVAEEDAGNYTIILSIRQWNLSKNLTVTLRVNVKPQIYENAVSSFPDPNLYLLGSKQVLTCTVYGIPQPKITWMWYPCRQNHSKTRHGFCSYTEGSFILKAGSNIGNRIQSITERMAVIEGKNKTASTLVVAETKSSGIYSCVASNKVGKSERNISFIVTDVPSGFRISLEKMPIEGENLVLSCSANKFLYKDIAWILPRTVNNQTKAKRSLNKEYSITLTLTIKNVSLAHSGTYACRARNIYTGKEVLQKKDVTIRAQEAPALLRHLTDQTVNTSNSAMLECQVHGIPEPHISWFKNHEEIQQESGIILGPGSRMLFIERVKEEDEGLYQCIATNLKGSVESAAYVTVQGTSERSNLELITLTCTCVAATLFWLLLTLFIRKLKRPYSSEMKTNHYLSIIMDPDEVPLDEQCEHLPYDASKWEIARERLKLGKSLGHGAFGKVVQASAFGIKKSPTCRIVAVKMLKEGATASEYKALMTELKILIHIGHHLNIVNLLGACTKNGGPLMVIVEYCKYGNLSNYLKSKRNFFCPNKDSSLQGEPMKEKKDIEAVEGKKQRLASVTSSESFASSGFQEDKSLSDVEEDEEDADELYKLPLTMEDLISYSFQVARGMEFLSSRKCIHRDLAARNILLSENNVVKICDFGLARDIYKNPDYVRKGDARLPLKWMAPESIFDKIYNTKSDVWSYGVLLWEIFSLGASPYPGVQIDEDFCSRLKEGTRMRAPEQATEEIYQIMLDCWRSNPNDRPRFSELVKKLGDLLQANVQQEGKDYIPLNTIFTTESGFPPASDPLCNENISVTSSSCESTENVRYINTFKIKPPQRIKTFEELPIKETLLFNDYQADSGMVLAPEELKRFTWTGSKQKRTLFGIKGASRSKESVLSGITKPRSFCSFSCDQLSESKRRYTYGNTVLEKMKASHSPPPDYNSVILYSQPPV</sequence>
<feature type="domain" description="Ig-like" evidence="34">
    <location>
        <begin position="321"/>
        <end position="404"/>
    </location>
</feature>
<dbReference type="PRINTS" id="PR01833">
    <property type="entry name" value="VEGFRECEPTR1"/>
</dbReference>
<dbReference type="OrthoDB" id="10059496at2759"/>
<keyword evidence="22 31" id="KW-0675">Receptor</keyword>
<dbReference type="InterPro" id="IPR020635">
    <property type="entry name" value="Tyr_kinase_cat_dom"/>
</dbReference>
<evidence type="ECO:0000256" key="19">
    <source>
        <dbReference type="ARBA" id="ARBA00023136"/>
    </source>
</evidence>
<comment type="catalytic activity">
    <reaction evidence="25">
        <text>L-tyrosyl-[protein] + ATP = O-phospho-L-tyrosyl-[protein] + ADP + H(+)</text>
        <dbReference type="Rhea" id="RHEA:10596"/>
        <dbReference type="Rhea" id="RHEA-COMP:10136"/>
        <dbReference type="Rhea" id="RHEA-COMP:20101"/>
        <dbReference type="ChEBI" id="CHEBI:15378"/>
        <dbReference type="ChEBI" id="CHEBI:30616"/>
        <dbReference type="ChEBI" id="CHEBI:46858"/>
        <dbReference type="ChEBI" id="CHEBI:61978"/>
        <dbReference type="ChEBI" id="CHEBI:456216"/>
        <dbReference type="EC" id="2.7.10.1"/>
    </reaction>
</comment>
<dbReference type="GO" id="GO:0048010">
    <property type="term" value="P:vascular endothelial growth factor receptor signaling pathway"/>
    <property type="evidence" value="ECO:0007669"/>
    <property type="project" value="InterPro"/>
</dbReference>
<keyword evidence="15" id="KW-0418">Kinase</keyword>
<evidence type="ECO:0000256" key="27">
    <source>
        <dbReference type="PIRSR" id="PIRSR000615-1"/>
    </source>
</evidence>
<evidence type="ECO:0000256" key="11">
    <source>
        <dbReference type="ARBA" id="ARBA00022729"/>
    </source>
</evidence>
<dbReference type="Gene3D" id="1.10.510.10">
    <property type="entry name" value="Transferase(Phosphotransferase) domain 1"/>
    <property type="match status" value="1"/>
</dbReference>
<keyword evidence="21" id="KW-1015">Disulfide bond</keyword>
<dbReference type="InterPro" id="IPR013783">
    <property type="entry name" value="Ig-like_fold"/>
</dbReference>
<dbReference type="Gene3D" id="2.60.40.10">
    <property type="entry name" value="Immunoglobulins"/>
    <property type="match status" value="7"/>
</dbReference>
<proteinExistence type="inferred from homology"/>
<evidence type="ECO:0000313" key="36">
    <source>
        <dbReference type="Proteomes" id="UP000694562"/>
    </source>
</evidence>
<dbReference type="PANTHER" id="PTHR24416:SF390">
    <property type="entry name" value="VASCULAR ENDOTHELIAL GROWTH FACTOR RECEPTOR 1"/>
    <property type="match status" value="1"/>
</dbReference>
<dbReference type="InterPro" id="IPR003599">
    <property type="entry name" value="Ig_sub"/>
</dbReference>
<evidence type="ECO:0000256" key="31">
    <source>
        <dbReference type="RuleBase" id="RU000311"/>
    </source>
</evidence>
<evidence type="ECO:0000256" key="6">
    <source>
        <dbReference type="ARBA" id="ARBA00022500"/>
    </source>
</evidence>
<dbReference type="GO" id="GO:0046872">
    <property type="term" value="F:metal ion binding"/>
    <property type="evidence" value="ECO:0007669"/>
    <property type="project" value="UniProtKB-KW"/>
</dbReference>
<evidence type="ECO:0000259" key="33">
    <source>
        <dbReference type="PROSITE" id="PS50011"/>
    </source>
</evidence>
<dbReference type="PROSITE" id="PS00107">
    <property type="entry name" value="PROTEIN_KINASE_ATP"/>
    <property type="match status" value="1"/>
</dbReference>
<keyword evidence="13 28" id="KW-0547">Nucleotide-binding</keyword>
<evidence type="ECO:0000256" key="21">
    <source>
        <dbReference type="ARBA" id="ARBA00023157"/>
    </source>
</evidence>
<dbReference type="Gene3D" id="3.30.200.20">
    <property type="entry name" value="Phosphorylase Kinase, domain 1"/>
    <property type="match status" value="1"/>
</dbReference>
<evidence type="ECO:0000256" key="5">
    <source>
        <dbReference type="ARBA" id="ARBA00022475"/>
    </source>
</evidence>
<dbReference type="PROSITE" id="PS50011">
    <property type="entry name" value="PROTEIN_KINASE_DOM"/>
    <property type="match status" value="1"/>
</dbReference>
<dbReference type="InterPro" id="IPR013151">
    <property type="entry name" value="Immunoglobulin_dom"/>
</dbReference>
<evidence type="ECO:0000256" key="7">
    <source>
        <dbReference type="ARBA" id="ARBA00022553"/>
    </source>
</evidence>
<dbReference type="EC" id="2.7.10.1" evidence="3"/>
<dbReference type="SMART" id="SM00408">
    <property type="entry name" value="IGc2"/>
    <property type="match status" value="5"/>
</dbReference>
<feature type="compositionally biased region" description="Low complexity" evidence="32">
    <location>
        <begin position="1"/>
        <end position="19"/>
    </location>
</feature>
<evidence type="ECO:0000256" key="22">
    <source>
        <dbReference type="ARBA" id="ARBA00023170"/>
    </source>
</evidence>
<dbReference type="GO" id="GO:0001525">
    <property type="term" value="P:angiogenesis"/>
    <property type="evidence" value="ECO:0007669"/>
    <property type="project" value="UniProtKB-KW"/>
</dbReference>
<evidence type="ECO:0000256" key="17">
    <source>
        <dbReference type="ARBA" id="ARBA00022840"/>
    </source>
</evidence>
<dbReference type="Proteomes" id="UP000694562">
    <property type="component" value="Unplaced"/>
</dbReference>
<evidence type="ECO:0000256" key="28">
    <source>
        <dbReference type="PIRSR" id="PIRSR000615-2"/>
    </source>
</evidence>
<evidence type="ECO:0000259" key="34">
    <source>
        <dbReference type="PROSITE" id="PS50835"/>
    </source>
</evidence>
<dbReference type="GO" id="GO:0005886">
    <property type="term" value="C:plasma membrane"/>
    <property type="evidence" value="ECO:0007669"/>
    <property type="project" value="UniProtKB-SubCell"/>
</dbReference>
<dbReference type="InterPro" id="IPR009135">
    <property type="entry name" value="VEGFR1_rcpt"/>
</dbReference>
<evidence type="ECO:0000256" key="12">
    <source>
        <dbReference type="ARBA" id="ARBA00022737"/>
    </source>
</evidence>
<evidence type="ECO:0000256" key="9">
    <source>
        <dbReference type="ARBA" id="ARBA00022679"/>
    </source>
</evidence>
<dbReference type="InterPro" id="IPR000719">
    <property type="entry name" value="Prot_kinase_dom"/>
</dbReference>
<dbReference type="Pfam" id="PF07679">
    <property type="entry name" value="I-set"/>
    <property type="match status" value="2"/>
</dbReference>
<keyword evidence="5" id="KW-1003">Cell membrane</keyword>
<evidence type="ECO:0000256" key="13">
    <source>
        <dbReference type="ARBA" id="ARBA00022741"/>
    </source>
</evidence>
<evidence type="ECO:0000256" key="3">
    <source>
        <dbReference type="ARBA" id="ARBA00011902"/>
    </source>
</evidence>
<evidence type="ECO:0000256" key="10">
    <source>
        <dbReference type="ARBA" id="ARBA00022692"/>
    </source>
</evidence>
<keyword evidence="19" id="KW-0472">Membrane</keyword>
<dbReference type="GO" id="GO:0005615">
    <property type="term" value="C:extracellular space"/>
    <property type="evidence" value="ECO:0007669"/>
    <property type="project" value="UniProtKB-ARBA"/>
</dbReference>
<dbReference type="PROSITE" id="PS50835">
    <property type="entry name" value="IG_LIKE"/>
    <property type="match status" value="6"/>
</dbReference>
<dbReference type="PRINTS" id="PR01832">
    <property type="entry name" value="VEGFRECEPTOR"/>
</dbReference>
<dbReference type="InterPro" id="IPR017441">
    <property type="entry name" value="Protein_kinase_ATP_BS"/>
</dbReference>
<dbReference type="GO" id="GO:0005021">
    <property type="term" value="F:vascular endothelial growth factor receptor activity"/>
    <property type="evidence" value="ECO:0007669"/>
    <property type="project" value="InterPro"/>
</dbReference>
<organism evidence="35 36">
    <name type="scientific">Falco tinnunculus</name>
    <name type="common">Common kestrel</name>
    <dbReference type="NCBI Taxonomy" id="100819"/>
    <lineage>
        <taxon>Eukaryota</taxon>
        <taxon>Metazoa</taxon>
        <taxon>Chordata</taxon>
        <taxon>Craniata</taxon>
        <taxon>Vertebrata</taxon>
        <taxon>Euteleostomi</taxon>
        <taxon>Archelosauria</taxon>
        <taxon>Archosauria</taxon>
        <taxon>Dinosauria</taxon>
        <taxon>Saurischia</taxon>
        <taxon>Theropoda</taxon>
        <taxon>Coelurosauria</taxon>
        <taxon>Aves</taxon>
        <taxon>Neognathae</taxon>
        <taxon>Neoaves</taxon>
        <taxon>Telluraves</taxon>
        <taxon>Australaves</taxon>
        <taxon>Falconiformes</taxon>
        <taxon>Falconidae</taxon>
        <taxon>Falco</taxon>
    </lineage>
</organism>
<dbReference type="FunFam" id="2.60.40.10:FF:001347">
    <property type="entry name" value="Vascular endothelial growth factor receptor 1"/>
    <property type="match status" value="1"/>
</dbReference>
<evidence type="ECO:0000256" key="2">
    <source>
        <dbReference type="ARBA" id="ARBA00004251"/>
    </source>
</evidence>
<dbReference type="Pfam" id="PF17988">
    <property type="entry name" value="VEGFR-2_TMD"/>
    <property type="match status" value="1"/>
</dbReference>
<dbReference type="GO" id="GO:0019838">
    <property type="term" value="F:growth factor binding"/>
    <property type="evidence" value="ECO:0007669"/>
    <property type="project" value="TreeGrafter"/>
</dbReference>
<dbReference type="InterPro" id="IPR007110">
    <property type="entry name" value="Ig-like_dom"/>
</dbReference>
<dbReference type="InterPro" id="IPR013098">
    <property type="entry name" value="Ig_I-set"/>
</dbReference>
<dbReference type="FunFam" id="1.10.510.10:FF:000077">
    <property type="entry name" value="Vascular endothelial growth factor receptor 2"/>
    <property type="match status" value="1"/>
</dbReference>
<feature type="region of interest" description="Disordered" evidence="32">
    <location>
        <begin position="1033"/>
        <end position="1053"/>
    </location>
</feature>
<dbReference type="FunFam" id="2.60.40.10:FF:000143">
    <property type="entry name" value="Vascular endothelial growth factor receptor 3"/>
    <property type="match status" value="1"/>
</dbReference>
<keyword evidence="9" id="KW-0808">Transferase</keyword>
<dbReference type="InterPro" id="IPR011009">
    <property type="entry name" value="Kinase-like_dom_sf"/>
</dbReference>
<dbReference type="GO" id="GO:0051094">
    <property type="term" value="P:positive regulation of developmental process"/>
    <property type="evidence" value="ECO:0007669"/>
    <property type="project" value="UniProtKB-ARBA"/>
</dbReference>
<dbReference type="PIRSF" id="PIRSF000615">
    <property type="entry name" value="TyrPK_CSF1-R"/>
    <property type="match status" value="1"/>
</dbReference>
<evidence type="ECO:0000256" key="20">
    <source>
        <dbReference type="ARBA" id="ARBA00023137"/>
    </source>
</evidence>
<dbReference type="InterPro" id="IPR055238">
    <property type="entry name" value="VEGFR1-3_N_Ig-like"/>
</dbReference>
<dbReference type="PROSITE" id="PS00240">
    <property type="entry name" value="RECEPTOR_TYR_KIN_III"/>
    <property type="match status" value="1"/>
</dbReference>
<evidence type="ECO:0000256" key="29">
    <source>
        <dbReference type="PIRSR" id="PIRSR000615-3"/>
    </source>
</evidence>
<evidence type="ECO:0000256" key="4">
    <source>
        <dbReference type="ARBA" id="ARBA00022473"/>
    </source>
</evidence>
<evidence type="ECO:0000256" key="23">
    <source>
        <dbReference type="ARBA" id="ARBA00023180"/>
    </source>
</evidence>
<dbReference type="SUPFAM" id="SSF56112">
    <property type="entry name" value="Protein kinase-like (PK-like)"/>
    <property type="match status" value="1"/>
</dbReference>
<evidence type="ECO:0000256" key="8">
    <source>
        <dbReference type="ARBA" id="ARBA00022657"/>
    </source>
</evidence>
<evidence type="ECO:0000256" key="32">
    <source>
        <dbReference type="SAM" id="MobiDB-lite"/>
    </source>
</evidence>
<dbReference type="SMART" id="SM00409">
    <property type="entry name" value="IG"/>
    <property type="match status" value="7"/>
</dbReference>
<dbReference type="OMA" id="SCGHIRP"/>
<dbReference type="Pfam" id="PF22971">
    <property type="entry name" value="Ig_VEGFR-1-like_5th"/>
    <property type="match status" value="1"/>
</dbReference>
<name>A0A8C4UFQ8_FALTI</name>
<keyword evidence="7" id="KW-0597">Phosphoprotein</keyword>
<feature type="domain" description="Ig-like" evidence="34">
    <location>
        <begin position="732"/>
        <end position="818"/>
    </location>
</feature>
<dbReference type="GO" id="GO:0006935">
    <property type="term" value="P:chemotaxis"/>
    <property type="evidence" value="ECO:0007669"/>
    <property type="project" value="UniProtKB-KW"/>
</dbReference>
<feature type="binding site" evidence="29">
    <location>
        <position position="1114"/>
    </location>
    <ligand>
        <name>Mg(2+)</name>
        <dbReference type="ChEBI" id="CHEBI:18420"/>
    </ligand>
</feature>
<keyword evidence="23" id="KW-0325">Glycoprotein</keyword>
<evidence type="ECO:0000313" key="35">
    <source>
        <dbReference type="Ensembl" id="ENSFTIP00000010970.1"/>
    </source>
</evidence>
<evidence type="ECO:0000256" key="30">
    <source>
        <dbReference type="PROSITE-ProRule" id="PRU10141"/>
    </source>
</evidence>
<feature type="binding site" evidence="28">
    <location>
        <position position="1100"/>
    </location>
    <ligand>
        <name>ATP</name>
        <dbReference type="ChEBI" id="CHEBI:30616"/>
    </ligand>
</feature>
<dbReference type="FunFam" id="2.60.40.10:FF:000934">
    <property type="entry name" value="vascular endothelial growth factor receptor 1"/>
    <property type="match status" value="1"/>
</dbReference>
<keyword evidence="24 31" id="KW-0393">Immunoglobulin domain</keyword>
<dbReference type="FunFam" id="2.60.40.10:FF:001031">
    <property type="entry name" value="Vascular endothelial growth factor receptor 1"/>
    <property type="match status" value="1"/>
</dbReference>
<feature type="compositionally biased region" description="Gly residues" evidence="32">
    <location>
        <begin position="20"/>
        <end position="31"/>
    </location>
</feature>
<evidence type="ECO:0000256" key="14">
    <source>
        <dbReference type="ARBA" id="ARBA00022753"/>
    </source>
</evidence>
<feature type="domain" description="Protein kinase" evidence="33">
    <location>
        <begin position="900"/>
        <end position="1232"/>
    </location>
</feature>
<dbReference type="PANTHER" id="PTHR24416">
    <property type="entry name" value="TYROSINE-PROTEIN KINASE RECEPTOR"/>
    <property type="match status" value="1"/>
</dbReference>
<keyword evidence="29" id="KW-0460">Magnesium</keyword>
<keyword evidence="8" id="KW-0037">Angiogenesis</keyword>
<dbReference type="InterPro" id="IPR055229">
    <property type="entry name" value="VEGFR1-3_5th"/>
</dbReference>
<keyword evidence="16" id="KW-0221">Differentiation</keyword>
<dbReference type="GO" id="GO:0030154">
    <property type="term" value="P:cell differentiation"/>
    <property type="evidence" value="ECO:0007669"/>
    <property type="project" value="UniProtKB-KW"/>
</dbReference>
<feature type="active site" description="Proton acceptor" evidence="27">
    <location>
        <position position="1096"/>
    </location>
</feature>
<dbReference type="InterPro" id="IPR008266">
    <property type="entry name" value="Tyr_kinase_AS"/>
</dbReference>
<keyword evidence="11" id="KW-0732">Signal</keyword>
<feature type="region of interest" description="Disordered" evidence="32">
    <location>
        <begin position="1"/>
        <end position="31"/>
    </location>
</feature>
<keyword evidence="4" id="KW-0217">Developmental protein</keyword>
<accession>A0A8C4UFQ8</accession>
<feature type="compositionally biased region" description="Basic residues" evidence="32">
    <location>
        <begin position="43"/>
        <end position="56"/>
    </location>
</feature>